<comment type="cofactor">
    <cofactor evidence="1">
        <name>NAD(+)</name>
        <dbReference type="ChEBI" id="CHEBI:57540"/>
    </cofactor>
</comment>
<evidence type="ECO:0000256" key="8">
    <source>
        <dbReference type="ARBA" id="ARBA00023285"/>
    </source>
</evidence>
<dbReference type="InterPro" id="IPR056179">
    <property type="entry name" value="DHQS_C"/>
</dbReference>
<dbReference type="GO" id="GO:0003856">
    <property type="term" value="F:3-dehydroquinate synthase activity"/>
    <property type="evidence" value="ECO:0007669"/>
    <property type="project" value="UniProtKB-EC"/>
</dbReference>
<dbReference type="Gene3D" id="1.20.1090.10">
    <property type="entry name" value="Dehydroquinate synthase-like - alpha domain"/>
    <property type="match status" value="1"/>
</dbReference>
<keyword evidence="3" id="KW-0028">Amino-acid biosynthesis</keyword>
<dbReference type="Proteomes" id="UP000232883">
    <property type="component" value="Chromosome"/>
</dbReference>
<reference evidence="11 12" key="1">
    <citation type="submission" date="2017-11" db="EMBL/GenBank/DDBJ databases">
        <title>Taxonomic description and genome sequences of Spirosoma HA7 sp. nov., isolated from pollen microhabitat of Corylus avellana.</title>
        <authorList>
            <person name="Ambika Manirajan B."/>
            <person name="Suarez C."/>
            <person name="Ratering S."/>
            <person name="Geissler-Plaum R."/>
            <person name="Cardinale M."/>
            <person name="Sylvia S."/>
        </authorList>
    </citation>
    <scope>NUCLEOTIDE SEQUENCE [LARGE SCALE GENOMIC DNA]</scope>
    <source>
        <strain evidence="11 12">HA7</strain>
    </source>
</reference>
<dbReference type="PIRSF" id="PIRSF001455">
    <property type="entry name" value="DHQ_synth"/>
    <property type="match status" value="1"/>
</dbReference>
<dbReference type="AlphaFoldDB" id="A0A2K8Z9K4"/>
<dbReference type="PANTHER" id="PTHR43622:SF7">
    <property type="entry name" value="3-DEHYDROQUINATE SYNTHASE, CHLOROPLASTIC"/>
    <property type="match status" value="1"/>
</dbReference>
<dbReference type="GO" id="GO:0009073">
    <property type="term" value="P:aromatic amino acid family biosynthetic process"/>
    <property type="evidence" value="ECO:0007669"/>
    <property type="project" value="UniProtKB-KW"/>
</dbReference>
<comment type="cofactor">
    <cofactor evidence="2">
        <name>Co(2+)</name>
        <dbReference type="ChEBI" id="CHEBI:48828"/>
    </cofactor>
</comment>
<keyword evidence="5" id="KW-0520">NAD</keyword>
<dbReference type="InterPro" id="IPR030960">
    <property type="entry name" value="DHQS/DOIS_N"/>
</dbReference>
<keyword evidence="7 11" id="KW-0456">Lyase</keyword>
<dbReference type="GO" id="GO:0046872">
    <property type="term" value="F:metal ion binding"/>
    <property type="evidence" value="ECO:0007669"/>
    <property type="project" value="UniProtKB-KW"/>
</dbReference>
<proteinExistence type="predicted"/>
<keyword evidence="4" id="KW-0479">Metal-binding</keyword>
<dbReference type="Pfam" id="PF24621">
    <property type="entry name" value="DHQS_C"/>
    <property type="match status" value="1"/>
</dbReference>
<feature type="domain" description="3-dehydroquinate synthase N-terminal" evidence="9">
    <location>
        <begin position="84"/>
        <end position="196"/>
    </location>
</feature>
<keyword evidence="8" id="KW-0170">Cobalt</keyword>
<evidence type="ECO:0000313" key="11">
    <source>
        <dbReference type="EMBL" id="AUD06552.1"/>
    </source>
</evidence>
<dbReference type="InterPro" id="IPR050071">
    <property type="entry name" value="Dehydroquinate_synthase"/>
</dbReference>
<sequence length="393" mass="43427">MDHLHQTFSVRFTYSVYFTEQLFDSTNSLLADFFSQQATAETRKKLLVVIDSGVVSTHPNLPATITSYFSQHADSVELVTDFLILPGGEIAKNDPDSVEKIVDAVDRHGIDRHSYVAAIGGGSVLDLVGYAAAISHRGIRHIRIPTTVLSQNDSGVGVKNGVNYKGKKNFLGTFVPPVAVFNDSQFLTTLDERDWRAGVSEAVKVALIKDKAFFEWIEQNAEALAARDMTAMQYLVHRCADMHLQHIAGGDPFEMGSSRPLDFGHWSAHKLEQLTNFEIRHGEAVAIGIAMDSLYSQQLGWLSETDTNRILTTLRTLGFVLYQPMLDADNSAGVLKGLSEFREHLGGQLTIMLLKDLGRGVEVHEMDADRIRQAIATLREQESLTLQPALSGQ</sequence>
<evidence type="ECO:0000256" key="7">
    <source>
        <dbReference type="ARBA" id="ARBA00023239"/>
    </source>
</evidence>
<evidence type="ECO:0000259" key="9">
    <source>
        <dbReference type="Pfam" id="PF01761"/>
    </source>
</evidence>
<name>A0A2K8Z9K4_9BACT</name>
<evidence type="ECO:0000259" key="10">
    <source>
        <dbReference type="Pfam" id="PF24621"/>
    </source>
</evidence>
<dbReference type="CDD" id="cd08198">
    <property type="entry name" value="DHQS-like"/>
    <property type="match status" value="1"/>
</dbReference>
<dbReference type="NCBIfam" id="NF004852">
    <property type="entry name" value="PRK06203.1"/>
    <property type="match status" value="1"/>
</dbReference>
<evidence type="ECO:0000256" key="5">
    <source>
        <dbReference type="ARBA" id="ARBA00023027"/>
    </source>
</evidence>
<protein>
    <submittedName>
        <fullName evidence="11">3-dehydroquinate synthase</fullName>
        <ecNumber evidence="11">4.2.3.4</ecNumber>
    </submittedName>
</protein>
<evidence type="ECO:0000256" key="3">
    <source>
        <dbReference type="ARBA" id="ARBA00022605"/>
    </source>
</evidence>
<dbReference type="RefSeq" id="WP_100993092.1">
    <property type="nucleotide sequence ID" value="NZ_CP025096.1"/>
</dbReference>
<dbReference type="EC" id="4.2.3.4" evidence="11"/>
<dbReference type="Gene3D" id="3.40.50.1970">
    <property type="match status" value="1"/>
</dbReference>
<keyword evidence="6" id="KW-0057">Aromatic amino acid biosynthesis</keyword>
<evidence type="ECO:0000256" key="2">
    <source>
        <dbReference type="ARBA" id="ARBA00001941"/>
    </source>
</evidence>
<dbReference type="KEGG" id="spir:CWM47_34710"/>
<dbReference type="Pfam" id="PF01761">
    <property type="entry name" value="DHQ_synthase"/>
    <property type="match status" value="1"/>
</dbReference>
<evidence type="ECO:0000256" key="4">
    <source>
        <dbReference type="ARBA" id="ARBA00022723"/>
    </source>
</evidence>
<accession>A0A2K8Z9K4</accession>
<dbReference type="EMBL" id="CP025096">
    <property type="protein sequence ID" value="AUD06552.1"/>
    <property type="molecule type" value="Genomic_DNA"/>
</dbReference>
<dbReference type="OrthoDB" id="9806583at2"/>
<dbReference type="GO" id="GO:0008652">
    <property type="term" value="P:amino acid biosynthetic process"/>
    <property type="evidence" value="ECO:0007669"/>
    <property type="project" value="UniProtKB-KW"/>
</dbReference>
<organism evidence="11 12">
    <name type="scientific">Spirosoma pollinicola</name>
    <dbReference type="NCBI Taxonomy" id="2057025"/>
    <lineage>
        <taxon>Bacteria</taxon>
        <taxon>Pseudomonadati</taxon>
        <taxon>Bacteroidota</taxon>
        <taxon>Cytophagia</taxon>
        <taxon>Cytophagales</taxon>
        <taxon>Cytophagaceae</taxon>
        <taxon>Spirosoma</taxon>
    </lineage>
</organism>
<keyword evidence="12" id="KW-1185">Reference proteome</keyword>
<evidence type="ECO:0000256" key="6">
    <source>
        <dbReference type="ARBA" id="ARBA00023141"/>
    </source>
</evidence>
<gene>
    <name evidence="11" type="primary">aroB</name>
    <name evidence="11" type="ORF">CWM47_34710</name>
</gene>
<evidence type="ECO:0000313" key="12">
    <source>
        <dbReference type="Proteomes" id="UP000232883"/>
    </source>
</evidence>
<dbReference type="InterPro" id="IPR030963">
    <property type="entry name" value="DHQ_synth_fam"/>
</dbReference>
<dbReference type="SUPFAM" id="SSF56796">
    <property type="entry name" value="Dehydroquinate synthase-like"/>
    <property type="match status" value="1"/>
</dbReference>
<feature type="domain" description="3-dehydroquinate synthase C-terminal" evidence="10">
    <location>
        <begin position="198"/>
        <end position="322"/>
    </location>
</feature>
<evidence type="ECO:0000256" key="1">
    <source>
        <dbReference type="ARBA" id="ARBA00001911"/>
    </source>
</evidence>
<dbReference type="PANTHER" id="PTHR43622">
    <property type="entry name" value="3-DEHYDROQUINATE SYNTHASE"/>
    <property type="match status" value="1"/>
</dbReference>